<feature type="compositionally biased region" description="Polar residues" evidence="1">
    <location>
        <begin position="475"/>
        <end position="485"/>
    </location>
</feature>
<dbReference type="EMBL" id="KZ679676">
    <property type="protein sequence ID" value="PTB59237.1"/>
    <property type="molecule type" value="Genomic_DNA"/>
</dbReference>
<reference evidence="3 4" key="1">
    <citation type="submission" date="2016-07" db="EMBL/GenBank/DDBJ databases">
        <title>Multiple horizontal gene transfer events from other fungi enriched the ability of initially mycotrophic Trichoderma (Ascomycota) to feed on dead plant biomass.</title>
        <authorList>
            <consortium name="DOE Joint Genome Institute"/>
            <person name="Aerts A."/>
            <person name="Atanasova L."/>
            <person name="Chenthamara K."/>
            <person name="Zhang J."/>
            <person name="Grujic M."/>
            <person name="Henrissat B."/>
            <person name="Kuo A."/>
            <person name="Salamov A."/>
            <person name="Lipzen A."/>
            <person name="Labutti K."/>
            <person name="Barry K."/>
            <person name="Miao Y."/>
            <person name="Rahimi M.J."/>
            <person name="Shen Q."/>
            <person name="Grigoriev I.V."/>
            <person name="Kubicek C.P."/>
            <person name="Druzhinina I.S."/>
        </authorList>
    </citation>
    <scope>NUCLEOTIDE SEQUENCE [LARGE SCALE GENOMIC DNA]</scope>
    <source>
        <strain evidence="3 4">CBS 226.95</strain>
    </source>
</reference>
<feature type="region of interest" description="Disordered" evidence="1">
    <location>
        <begin position="473"/>
        <end position="539"/>
    </location>
</feature>
<name>A0A2T4AQ99_TRIHA</name>
<dbReference type="Pfam" id="PF22939">
    <property type="entry name" value="WHD_GPIID"/>
    <property type="match status" value="1"/>
</dbReference>
<gene>
    <name evidence="3" type="ORF">M431DRAFT_298062</name>
</gene>
<evidence type="ECO:0000313" key="3">
    <source>
        <dbReference type="EMBL" id="PTB59237.1"/>
    </source>
</evidence>
<organism evidence="3 4">
    <name type="scientific">Trichoderma harzianum CBS 226.95</name>
    <dbReference type="NCBI Taxonomy" id="983964"/>
    <lineage>
        <taxon>Eukaryota</taxon>
        <taxon>Fungi</taxon>
        <taxon>Dikarya</taxon>
        <taxon>Ascomycota</taxon>
        <taxon>Pezizomycotina</taxon>
        <taxon>Sordariomycetes</taxon>
        <taxon>Hypocreomycetidae</taxon>
        <taxon>Hypocreales</taxon>
        <taxon>Hypocreaceae</taxon>
        <taxon>Trichoderma</taxon>
    </lineage>
</organism>
<evidence type="ECO:0000259" key="2">
    <source>
        <dbReference type="Pfam" id="PF22939"/>
    </source>
</evidence>
<dbReference type="GeneID" id="36622702"/>
<proteinExistence type="predicted"/>
<dbReference type="STRING" id="983964.A0A2T4AQ99"/>
<evidence type="ECO:0000313" key="4">
    <source>
        <dbReference type="Proteomes" id="UP000241690"/>
    </source>
</evidence>
<feature type="domain" description="GPI inositol-deacylase winged helix" evidence="2">
    <location>
        <begin position="583"/>
        <end position="654"/>
    </location>
</feature>
<dbReference type="RefSeq" id="XP_024778914.1">
    <property type="nucleotide sequence ID" value="XM_024914137.1"/>
</dbReference>
<protein>
    <recommendedName>
        <fullName evidence="2">GPI inositol-deacylase winged helix domain-containing protein</fullName>
    </recommendedName>
</protein>
<dbReference type="PANTHER" id="PTHR35391:SF7">
    <property type="entry name" value="C2H2-TYPE DOMAIN-CONTAINING PROTEIN"/>
    <property type="match status" value="1"/>
</dbReference>
<dbReference type="InterPro" id="IPR054471">
    <property type="entry name" value="GPIID_WHD"/>
</dbReference>
<dbReference type="PANTHER" id="PTHR35391">
    <property type="entry name" value="C2H2-TYPE DOMAIN-CONTAINING PROTEIN-RELATED"/>
    <property type="match status" value="1"/>
</dbReference>
<dbReference type="Proteomes" id="UP000241690">
    <property type="component" value="Unassembled WGS sequence"/>
</dbReference>
<evidence type="ECO:0000256" key="1">
    <source>
        <dbReference type="SAM" id="MobiDB-lite"/>
    </source>
</evidence>
<accession>A0A2T4AQ99</accession>
<keyword evidence="4" id="KW-1185">Reference proteome</keyword>
<dbReference type="AlphaFoldDB" id="A0A2T4AQ99"/>
<sequence length="733" mass="83248">MASAINGESIYNAAASCSHLFEQYVQTFGPTTGKLDLAEDLQGQFNLWAAYIGAITTTKSSLDARLVGQDGLKSMILELLIMIRDNLKHELDTKLDSVATLAESIDGIPESLPLLLGLRAVHVAVRRLHALGRLIQRSMAKECQERQFFDSQHQDDSRCFKDFVKIKFPNATQGLISQLSQSICIRKRSIFYQQQNGMNSVIGREYSLSRPQSKEHITRASENVEMEVPANHHTTSTSEDIFISEAAGFHINVQELHSSLEKSKATHFHSNENPSIREIQNEEFSYPNMPIAAKDELNAMCPICSKSLEVVSLTRRMWNVHIDQDIEPYVCISEECKQPPRFFAHIQDWETHMHIKHGVDWARNIHAITWCCEMDHSEENVDKKIFDDKSDFIHHLSTAHGKNLTKPQILAKSRRSRKFQPRGAFTCPLCNCCPKEIASRLAEEPYSLLSEHISRHLKALAFASLFDLTYEHQKPSSSRGRQITGGQDRADGPTTTHLTSEEPFANIQPTIVEEPRRPSDDQMLPESPEPESPVISPRVHSKPLEISERFAVVSSNNTVSQQEQSPEKIYEQMMETIGSRGPTTKRLAWRLISWLTCSMRPMTVLELQHALAVEAGDNSLLKNNIPKIEDMVSACGGYLTITTDMNTLQFTNEALGKWLEKTWYARFPNAHDYITDICVTYLGFDTFETGFSDSDNAFEKRLRSYALYHYAAQKWGWHARVSSTKENPSIRFR</sequence>